<proteinExistence type="predicted"/>
<dbReference type="RefSeq" id="WP_042468949.1">
    <property type="nucleotide sequence ID" value="NZ_BBJS01000030.1"/>
</dbReference>
<dbReference type="EMBL" id="BBJS01000030">
    <property type="protein sequence ID" value="GAN14121.1"/>
    <property type="molecule type" value="Genomic_DNA"/>
</dbReference>
<reference evidence="1 2" key="1">
    <citation type="submission" date="2014-08" db="EMBL/GenBank/DDBJ databases">
        <title>Whole genome shotgun sequence of Sphingomonas paucimobilis NBRC 13935.</title>
        <authorList>
            <person name="Hosoyama A."/>
            <person name="Hashimoto M."/>
            <person name="Hosoyama Y."/>
            <person name="Noguchi M."/>
            <person name="Uohara A."/>
            <person name="Ohji S."/>
            <person name="Katano-Makiyama Y."/>
            <person name="Ichikawa N."/>
            <person name="Kimura A."/>
            <person name="Yamazoe A."/>
            <person name="Fujita N."/>
        </authorList>
    </citation>
    <scope>NUCLEOTIDE SEQUENCE [LARGE SCALE GENOMIC DNA]</scope>
    <source>
        <strain evidence="1 2">NBRC 13935</strain>
    </source>
</reference>
<name>A0A0C9MTT8_SPHPI</name>
<protein>
    <submittedName>
        <fullName evidence="1">DNA, contig: SP630</fullName>
    </submittedName>
</protein>
<dbReference type="Proteomes" id="UP000032025">
    <property type="component" value="Unassembled WGS sequence"/>
</dbReference>
<dbReference type="GeneID" id="78528715"/>
<accession>A0A0C9MTT8</accession>
<keyword evidence="2" id="KW-1185">Reference proteome</keyword>
<sequence>MADEMDLAVAVGMRELDRLIANAIQPVPVGVKGECRQCGRDWPRLVGGRCAPCRDGR</sequence>
<evidence type="ECO:0000313" key="2">
    <source>
        <dbReference type="Proteomes" id="UP000032025"/>
    </source>
</evidence>
<evidence type="ECO:0000313" key="1">
    <source>
        <dbReference type="EMBL" id="GAN14121.1"/>
    </source>
</evidence>
<comment type="caution">
    <text evidence="1">The sequence shown here is derived from an EMBL/GenBank/DDBJ whole genome shotgun (WGS) entry which is preliminary data.</text>
</comment>
<organism evidence="1 2">
    <name type="scientific">Sphingomonas paucimobilis NBRC 13935</name>
    <dbReference type="NCBI Taxonomy" id="1219050"/>
    <lineage>
        <taxon>Bacteria</taxon>
        <taxon>Pseudomonadati</taxon>
        <taxon>Pseudomonadota</taxon>
        <taxon>Alphaproteobacteria</taxon>
        <taxon>Sphingomonadales</taxon>
        <taxon>Sphingomonadaceae</taxon>
        <taxon>Sphingomonas</taxon>
    </lineage>
</organism>
<dbReference type="AlphaFoldDB" id="A0A0C9MTT8"/>
<gene>
    <name evidence="1" type="ORF">SP6_30_02620</name>
</gene>